<feature type="region of interest" description="Disordered" evidence="9">
    <location>
        <begin position="84"/>
        <end position="113"/>
    </location>
</feature>
<dbReference type="InterPro" id="IPR018933">
    <property type="entry name" value="Netrin_module_non-TIMP"/>
</dbReference>
<feature type="domain" description="NTR" evidence="11">
    <location>
        <begin position="121"/>
        <end position="253"/>
    </location>
</feature>
<keyword evidence="4" id="KW-0964">Secreted</keyword>
<keyword evidence="6" id="KW-0221">Differentiation</keyword>
<dbReference type="GO" id="GO:0005576">
    <property type="term" value="C:extracellular region"/>
    <property type="evidence" value="ECO:0007669"/>
    <property type="project" value="UniProtKB-SubCell"/>
</dbReference>
<evidence type="ECO:0000256" key="5">
    <source>
        <dbReference type="ARBA" id="ARBA00022687"/>
    </source>
</evidence>
<keyword evidence="5" id="KW-0879">Wnt signaling pathway</keyword>
<evidence type="ECO:0000256" key="1">
    <source>
        <dbReference type="ARBA" id="ARBA00004613"/>
    </source>
</evidence>
<organism evidence="12">
    <name type="scientific">Ephydatia muelleri</name>
    <name type="common">Mueller's freshwater sponge</name>
    <name type="synonym">Spongilla muelleri</name>
    <dbReference type="NCBI Taxonomy" id="6052"/>
    <lineage>
        <taxon>Eukaryota</taxon>
        <taxon>Metazoa</taxon>
        <taxon>Porifera</taxon>
        <taxon>Demospongiae</taxon>
        <taxon>Heteroscleromorpha</taxon>
        <taxon>Spongillida</taxon>
        <taxon>Spongillidae</taxon>
        <taxon>Ephydatia</taxon>
    </lineage>
</organism>
<dbReference type="Pfam" id="PF01759">
    <property type="entry name" value="NTR"/>
    <property type="match status" value="1"/>
</dbReference>
<evidence type="ECO:0000256" key="3">
    <source>
        <dbReference type="ARBA" id="ARBA00022473"/>
    </source>
</evidence>
<dbReference type="GO" id="GO:0060070">
    <property type="term" value="P:canonical Wnt signaling pathway"/>
    <property type="evidence" value="ECO:0007669"/>
    <property type="project" value="TreeGrafter"/>
</dbReference>
<accession>A0A3G3IQ99</accession>
<dbReference type="Pfam" id="PF01392">
    <property type="entry name" value="Fz"/>
    <property type="match status" value="1"/>
</dbReference>
<evidence type="ECO:0000256" key="8">
    <source>
        <dbReference type="PROSITE-ProRule" id="PRU00090"/>
    </source>
</evidence>
<keyword evidence="7" id="KW-1015">Disulfide bond</keyword>
<dbReference type="PROSITE" id="PS50189">
    <property type="entry name" value="NTR"/>
    <property type="match status" value="1"/>
</dbReference>
<evidence type="ECO:0000256" key="7">
    <source>
        <dbReference type="ARBA" id="ARBA00023157"/>
    </source>
</evidence>
<sequence>MCFAYFPLCDPNNTRAPPVMPCRSLCERVRSDCEPVLNATYGTRWPQWANCENIANAVIQNHADDLCFGKAVADTILTEVTTTQPATTATTTQPATTATTTQPATTATTAAHQSAPQRPLCSACNPVQVTPEAFKLRNYTFAAKVQIKSKSTADKVITYGAEVLQYSPLQQQCSSNSSVRLPPKTVIISMTANGQCAPCFVLKPGQIYLVGGSTSQQDKSGVWLVPNQADVVAPWMNQYTQKWVQMTAKSDKCQLDPVHV</sequence>
<dbReference type="InterPro" id="IPR036790">
    <property type="entry name" value="Frizzled_dom_sf"/>
</dbReference>
<dbReference type="AlphaFoldDB" id="A0A3G3IQ99"/>
<dbReference type="InterPro" id="IPR008993">
    <property type="entry name" value="TIMP-like_OB-fold"/>
</dbReference>
<dbReference type="PANTHER" id="PTHR11309">
    <property type="entry name" value="FRIZZLED"/>
    <property type="match status" value="1"/>
</dbReference>
<evidence type="ECO:0000256" key="6">
    <source>
        <dbReference type="ARBA" id="ARBA00022782"/>
    </source>
</evidence>
<dbReference type="GO" id="GO:0017147">
    <property type="term" value="F:Wnt-protein binding"/>
    <property type="evidence" value="ECO:0007669"/>
    <property type="project" value="TreeGrafter"/>
</dbReference>
<name>A0A3G3IQ99_EPHMU</name>
<keyword evidence="3" id="KW-0217">Developmental protein</keyword>
<dbReference type="EMBL" id="MG851821">
    <property type="protein sequence ID" value="AYQ57970.1"/>
    <property type="molecule type" value="mRNA"/>
</dbReference>
<comment type="caution">
    <text evidence="8">Lacks conserved residue(s) required for the propagation of feature annotation.</text>
</comment>
<feature type="domain" description="FZ" evidence="10">
    <location>
        <begin position="1"/>
        <end position="70"/>
    </location>
</feature>
<evidence type="ECO:0000259" key="11">
    <source>
        <dbReference type="PROSITE" id="PS50189"/>
    </source>
</evidence>
<gene>
    <name evidence="12" type="primary">SFRP</name>
</gene>
<dbReference type="GO" id="GO:0005886">
    <property type="term" value="C:plasma membrane"/>
    <property type="evidence" value="ECO:0007669"/>
    <property type="project" value="TreeGrafter"/>
</dbReference>
<evidence type="ECO:0000256" key="4">
    <source>
        <dbReference type="ARBA" id="ARBA00022525"/>
    </source>
</evidence>
<protein>
    <submittedName>
        <fullName evidence="12">Secreted frizzled-related protein</fullName>
    </submittedName>
</protein>
<dbReference type="InterPro" id="IPR015526">
    <property type="entry name" value="Frizzled/SFRP"/>
</dbReference>
<dbReference type="SUPFAM" id="SSF63501">
    <property type="entry name" value="Frizzled cysteine-rich domain"/>
    <property type="match status" value="1"/>
</dbReference>
<dbReference type="SUPFAM" id="SSF50242">
    <property type="entry name" value="TIMP-like"/>
    <property type="match status" value="1"/>
</dbReference>
<comment type="similarity">
    <text evidence="2">Belongs to the secreted frizzled-related protein (sFRP) family.</text>
</comment>
<dbReference type="GO" id="GO:0042813">
    <property type="term" value="F:Wnt receptor activity"/>
    <property type="evidence" value="ECO:0007669"/>
    <property type="project" value="TreeGrafter"/>
</dbReference>
<evidence type="ECO:0000256" key="9">
    <source>
        <dbReference type="SAM" id="MobiDB-lite"/>
    </source>
</evidence>
<evidence type="ECO:0000313" key="12">
    <source>
        <dbReference type="EMBL" id="AYQ57970.1"/>
    </source>
</evidence>
<evidence type="ECO:0000256" key="2">
    <source>
        <dbReference type="ARBA" id="ARBA00010054"/>
    </source>
</evidence>
<dbReference type="InterPro" id="IPR020067">
    <property type="entry name" value="Frizzled_dom"/>
</dbReference>
<evidence type="ECO:0000259" key="10">
    <source>
        <dbReference type="PROSITE" id="PS50038"/>
    </source>
</evidence>
<dbReference type="GO" id="GO:0035567">
    <property type="term" value="P:non-canonical Wnt signaling pathway"/>
    <property type="evidence" value="ECO:0007669"/>
    <property type="project" value="TreeGrafter"/>
</dbReference>
<comment type="subcellular location">
    <subcellularLocation>
        <location evidence="1">Secreted</location>
    </subcellularLocation>
</comment>
<proteinExistence type="evidence at transcript level"/>
<feature type="compositionally biased region" description="Low complexity" evidence="9">
    <location>
        <begin position="84"/>
        <end position="111"/>
    </location>
</feature>
<reference evidence="12" key="1">
    <citation type="submission" date="2018-01" db="EMBL/GenBank/DDBJ databases">
        <title>Secreted frizzled related protein is a target of PaxB and plays a role in aquiferous system development of freshwater sponges.</title>
        <authorList>
            <person name="Hill A.L."/>
            <person name="Hall C."/>
        </authorList>
    </citation>
    <scope>NUCLEOTIDE SEQUENCE</scope>
</reference>
<dbReference type="Gene3D" id="1.10.2000.10">
    <property type="entry name" value="Frizzled cysteine-rich domain"/>
    <property type="match status" value="1"/>
</dbReference>
<dbReference type="InterPro" id="IPR001134">
    <property type="entry name" value="Netrin_domain"/>
</dbReference>
<dbReference type="PROSITE" id="PS50038">
    <property type="entry name" value="FZ"/>
    <property type="match status" value="1"/>
</dbReference>
<dbReference type="GO" id="GO:0030154">
    <property type="term" value="P:cell differentiation"/>
    <property type="evidence" value="ECO:0007669"/>
    <property type="project" value="UniProtKB-KW"/>
</dbReference>
<dbReference type="CDD" id="cd07066">
    <property type="entry name" value="CRD_FZ"/>
    <property type="match status" value="1"/>
</dbReference>